<comment type="caution">
    <text evidence="1">The sequence shown here is derived from an EMBL/GenBank/DDBJ whole genome shotgun (WGS) entry which is preliminary data.</text>
</comment>
<proteinExistence type="predicted"/>
<evidence type="ECO:0000313" key="1">
    <source>
        <dbReference type="EMBL" id="GJH22549.1"/>
    </source>
</evidence>
<name>A0ACB5R690_9BURK</name>
<reference evidence="1" key="1">
    <citation type="submission" date="2021-09" db="EMBL/GenBank/DDBJ databases">
        <title>Isolation and characterization of 3-chlorobenzoate degrading bacteria from soils in Shizuoka.</title>
        <authorList>
            <person name="Ifat A."/>
            <person name="Ogawa N."/>
            <person name="Kimbara K."/>
            <person name="Moriuchi R."/>
            <person name="Dohra H."/>
            <person name="Shintani M."/>
        </authorList>
    </citation>
    <scope>NUCLEOTIDE SEQUENCE</scope>
    <source>
        <strain evidence="1">19CS2-2</strain>
    </source>
</reference>
<accession>A0ACB5R690</accession>
<protein>
    <submittedName>
        <fullName evidence="1">DUF1446 domain-containing protein</fullName>
    </submittedName>
</protein>
<keyword evidence="2" id="KW-1185">Reference proteome</keyword>
<evidence type="ECO:0000313" key="2">
    <source>
        <dbReference type="Proteomes" id="UP001055013"/>
    </source>
</evidence>
<dbReference type="Proteomes" id="UP001055013">
    <property type="component" value="Unassembled WGS sequence"/>
</dbReference>
<sequence length="592" mass="63132">MSKQMIRIGAGCSVDTTLAWPQMANHGQLDYFVADYLYEAGVAGYAAELTSNPEAGYSTEFVGPELEPWLRSLVEQGVRIVTNAGGLNPLGCASALQAVTDRLGLKVKIAVVHGDNVLDILGTGRKDMFSGEPLPANLNSANAYLGARPVAQALAMGADIVITGRVVDSALIVGPLMYEFGWSWEDYERLGAATVIGHLLECGPQPSGGICTDWRDVDFSNMSFPIAECFADGSAILTKVPGTGGQVSIGTTAEQILYETTDPQRYLMPEVTCDLSQVKLELLAPDRVRVTGGTGVAPTGTYKVCCMKQQGWRSVVSGCLSGPDAHEKAQRTAEAIVKRLQRLAHAAGHGDFIGTSIELIGSGASQGARASAYDAREMVYRIVVDHVDRRAVEPLVRVARAAGVSMAPGTAGLLGASVSPLMRMYSTLLDKARVPVYVTLNGETVQVDVATTGAQEPPVRERPAPLPKAKPRADDAVSVPLVRLAWTRSGDKGNLSNIGVIARRPEYVPYINAALTTDAIRDWFAHLYASPEKARVECYEFPGLHALNFLLHNALAGGAVSSRNFDTMGKGLGQQLIEFPVAIPHSMAEVLQ</sequence>
<organism evidence="1 2">
    <name type="scientific">Caballeronia novacaledonica</name>
    <dbReference type="NCBI Taxonomy" id="1544861"/>
    <lineage>
        <taxon>Bacteria</taxon>
        <taxon>Pseudomonadati</taxon>
        <taxon>Pseudomonadota</taxon>
        <taxon>Betaproteobacteria</taxon>
        <taxon>Burkholderiales</taxon>
        <taxon>Burkholderiaceae</taxon>
        <taxon>Caballeronia</taxon>
    </lineage>
</organism>
<dbReference type="EMBL" id="BPUR01000043">
    <property type="protein sequence ID" value="GJH22549.1"/>
    <property type="molecule type" value="Genomic_DNA"/>
</dbReference>
<gene>
    <name evidence="1" type="ORF">CBA19CS22_38425</name>
</gene>